<organism evidence="3">
    <name type="scientific">Enterobius vermicularis</name>
    <name type="common">Human pinworm</name>
    <dbReference type="NCBI Taxonomy" id="51028"/>
    <lineage>
        <taxon>Eukaryota</taxon>
        <taxon>Metazoa</taxon>
        <taxon>Ecdysozoa</taxon>
        <taxon>Nematoda</taxon>
        <taxon>Chromadorea</taxon>
        <taxon>Rhabditida</taxon>
        <taxon>Spirurina</taxon>
        <taxon>Oxyuridomorpha</taxon>
        <taxon>Oxyuroidea</taxon>
        <taxon>Oxyuridae</taxon>
        <taxon>Enterobius</taxon>
    </lineage>
</organism>
<dbReference type="PANTHER" id="PTHR22989">
    <property type="entry name" value="UNCHARACTERIZED DUF13 C.ELEGANS"/>
    <property type="match status" value="1"/>
</dbReference>
<name>A0A0N4VQE9_ENTVE</name>
<accession>A0A0N4VQE9</accession>
<dbReference type="PANTHER" id="PTHR22989:SF3">
    <property type="entry name" value="METHYLTRANSFERASE FKBM DOMAIN-CONTAINING PROTEIN"/>
    <property type="match status" value="1"/>
</dbReference>
<evidence type="ECO:0000313" key="3">
    <source>
        <dbReference type="WBParaSite" id="EVEC_0001324801-mRNA-1"/>
    </source>
</evidence>
<keyword evidence="2" id="KW-1185">Reference proteome</keyword>
<evidence type="ECO:0000313" key="2">
    <source>
        <dbReference type="Proteomes" id="UP000274131"/>
    </source>
</evidence>
<proteinExistence type="predicted"/>
<dbReference type="Proteomes" id="UP000274131">
    <property type="component" value="Unassembled WGS sequence"/>
</dbReference>
<evidence type="ECO:0000313" key="1">
    <source>
        <dbReference type="EMBL" id="VDD97645.1"/>
    </source>
</evidence>
<reference evidence="1 2" key="2">
    <citation type="submission" date="2018-10" db="EMBL/GenBank/DDBJ databases">
        <authorList>
            <consortium name="Pathogen Informatics"/>
        </authorList>
    </citation>
    <scope>NUCLEOTIDE SEQUENCE [LARGE SCALE GENOMIC DNA]</scope>
</reference>
<dbReference type="WBParaSite" id="EVEC_0001324801-mRNA-1">
    <property type="protein sequence ID" value="EVEC_0001324801-mRNA-1"/>
    <property type="gene ID" value="EVEC_0001324801"/>
</dbReference>
<dbReference type="OrthoDB" id="5774161at2759"/>
<gene>
    <name evidence="1" type="ORF">EVEC_LOCUS12396</name>
</gene>
<dbReference type="AlphaFoldDB" id="A0A0N4VQE9"/>
<protein>
    <submittedName>
        <fullName evidence="3">Transposase</fullName>
    </submittedName>
</protein>
<dbReference type="EMBL" id="UXUI01014431">
    <property type="protein sequence ID" value="VDD97645.1"/>
    <property type="molecule type" value="Genomic_DNA"/>
</dbReference>
<reference evidence="3" key="1">
    <citation type="submission" date="2017-02" db="UniProtKB">
        <authorList>
            <consortium name="WormBaseParasite"/>
        </authorList>
    </citation>
    <scope>IDENTIFICATION</scope>
</reference>
<sequence length="99" mass="11139">MKKKTSKVLLQVQKTSRTQNRTFCLSNFTITLGIGKLVEAEVSLRKVFPKQCEFFGVDPSVVYNKALVESYNGTFFEAAIGDKSEIKDALIRTGEFPKQ</sequence>